<organism evidence="1 2">
    <name type="scientific">Candidatus Nitrosoglobus terrae</name>
    <dbReference type="NCBI Taxonomy" id="1630141"/>
    <lineage>
        <taxon>Bacteria</taxon>
        <taxon>Pseudomonadati</taxon>
        <taxon>Pseudomonadota</taxon>
        <taxon>Gammaproteobacteria</taxon>
        <taxon>Chromatiales</taxon>
        <taxon>Chromatiaceae</taxon>
        <taxon>Candidatus Nitrosoglobus</taxon>
    </lineage>
</organism>
<dbReference type="AlphaFoldDB" id="A0A1Q2SKL3"/>
<gene>
    <name evidence="1" type="ORF">TAO_0289</name>
</gene>
<dbReference type="PANTHER" id="PTHR34235">
    <property type="entry name" value="SLR1203 PROTEIN-RELATED"/>
    <property type="match status" value="1"/>
</dbReference>
<name>A0A1Q2SKL3_9GAMM</name>
<dbReference type="Proteomes" id="UP000243679">
    <property type="component" value="Chromosome"/>
</dbReference>
<evidence type="ECO:0000313" key="1">
    <source>
        <dbReference type="EMBL" id="BAW79659.1"/>
    </source>
</evidence>
<dbReference type="OrthoDB" id="5769308at2"/>
<dbReference type="KEGG" id="ntt:TAO_0289"/>
<protein>
    <submittedName>
        <fullName evidence="1">Hypothetical conserved protein</fullName>
    </submittedName>
</protein>
<dbReference type="Pfam" id="PF01724">
    <property type="entry name" value="DUF29"/>
    <property type="match status" value="1"/>
</dbReference>
<dbReference type="EMBL" id="AP014836">
    <property type="protein sequence ID" value="BAW79659.1"/>
    <property type="molecule type" value="Genomic_DNA"/>
</dbReference>
<keyword evidence="2" id="KW-1185">Reference proteome</keyword>
<proteinExistence type="predicted"/>
<dbReference type="Gene3D" id="1.20.1220.20">
    <property type="entry name" value="Uncharcterised protein PF01724"/>
    <property type="match status" value="1"/>
</dbReference>
<accession>A0A1Q2SKL3</accession>
<evidence type="ECO:0000313" key="2">
    <source>
        <dbReference type="Proteomes" id="UP000243679"/>
    </source>
</evidence>
<dbReference type="InterPro" id="IPR002636">
    <property type="entry name" value="DUF29"/>
</dbReference>
<sequence length="146" mass="16888">MSTYKADFYAWTQETAALLKQGRFSEVDMEALIEEVEDMGASKERELESRLMALLIHLLKWQYQPTHQGFSWRQTIENQRGRIKRRLNKTPSLKPKLIEIMEEAYLDAIGEAALETGLAKKTFPANFEQTGWSIAQVLNEAFYPES</sequence>
<reference evidence="1 2" key="1">
    <citation type="journal article" date="2017" name="ISME J.">
        <title>An acid-tolerant ammonia-oxidizing ?-proteobacterium from soil.</title>
        <authorList>
            <person name="Hayatsu M."/>
            <person name="Tago K."/>
            <person name="Uchiyama I."/>
            <person name="Toyoda A."/>
            <person name="Wang Y."/>
            <person name="Shimomura Y."/>
            <person name="Okubo T."/>
            <person name="Kurisu F."/>
            <person name="Hirono Y."/>
            <person name="Nonaka K."/>
            <person name="Akiyama H."/>
            <person name="Itoh T."/>
            <person name="Takami H."/>
        </authorList>
    </citation>
    <scope>NUCLEOTIDE SEQUENCE [LARGE SCALE GENOMIC DNA]</scope>
    <source>
        <strain evidence="1 2">TAO100</strain>
    </source>
</reference>
<dbReference type="RefSeq" id="WP_096526287.1">
    <property type="nucleotide sequence ID" value="NZ_AP014836.1"/>
</dbReference>